<evidence type="ECO:0000259" key="4">
    <source>
        <dbReference type="PROSITE" id="PS50404"/>
    </source>
</evidence>
<gene>
    <name evidence="6" type="ORF">SSX86_002189</name>
</gene>
<dbReference type="EC" id="2.5.1.18" evidence="3"/>
<sequence length="227" mass="26552">MAKEEAEELILLDFWASMYGMRVRIALAEKGIPYEYREEDLRNKTQLLLSMNPVYKRIPVLIHNGKPICESSIIVEYIDQVWNHKSPLFPPSGDAYARARARFWADFIDNKLYQTGRKLYTTKGEEHEASRNEFIECLKLLQGELGDKPYFGGESFGYLDVSLIPFYSWFQAYETYGSIDFEHECPELIAWAKRCIREKESVSNTLPDLPKVFAFVQHLRKRFGIDE</sequence>
<dbReference type="FunFam" id="3.40.30.10:FF:000014">
    <property type="entry name" value="Tau class glutathione S-transferase"/>
    <property type="match status" value="1"/>
</dbReference>
<dbReference type="InterPro" id="IPR045073">
    <property type="entry name" value="Omega/Tau-like"/>
</dbReference>
<evidence type="ECO:0000256" key="3">
    <source>
        <dbReference type="RuleBase" id="RU369102"/>
    </source>
</evidence>
<dbReference type="CDD" id="cd03058">
    <property type="entry name" value="GST_N_Tau"/>
    <property type="match status" value="1"/>
</dbReference>
<dbReference type="InterPro" id="IPR010987">
    <property type="entry name" value="Glutathione-S-Trfase_C-like"/>
</dbReference>
<comment type="function">
    <text evidence="3">Is involved in the conjugation of reduced glutathione to a wide number of exogenous and endogenous hydrophobic electrophiles.</text>
</comment>
<comment type="similarity">
    <text evidence="3">Belongs to the GST superfamily.</text>
</comment>
<keyword evidence="7" id="KW-1185">Reference proteome</keyword>
<dbReference type="CDD" id="cd03185">
    <property type="entry name" value="GST_C_Tau"/>
    <property type="match status" value="1"/>
</dbReference>
<feature type="domain" description="GST C-terminal" evidence="5">
    <location>
        <begin position="94"/>
        <end position="223"/>
    </location>
</feature>
<dbReference type="Gene3D" id="3.40.30.10">
    <property type="entry name" value="Glutaredoxin"/>
    <property type="match status" value="1"/>
</dbReference>
<evidence type="ECO:0000313" key="6">
    <source>
        <dbReference type="EMBL" id="KAK9078132.1"/>
    </source>
</evidence>
<dbReference type="GO" id="GO:0005829">
    <property type="term" value="C:cytosol"/>
    <property type="evidence" value="ECO:0007669"/>
    <property type="project" value="UniProtKB-SubCell"/>
</dbReference>
<dbReference type="GO" id="GO:0006749">
    <property type="term" value="P:glutathione metabolic process"/>
    <property type="evidence" value="ECO:0007669"/>
    <property type="project" value="InterPro"/>
</dbReference>
<dbReference type="PROSITE" id="PS50404">
    <property type="entry name" value="GST_NTER"/>
    <property type="match status" value="1"/>
</dbReference>
<dbReference type="SFLD" id="SFLDG01152">
    <property type="entry name" value="Main.3:_Omega-_and_Tau-like"/>
    <property type="match status" value="1"/>
</dbReference>
<evidence type="ECO:0000256" key="2">
    <source>
        <dbReference type="ARBA" id="ARBA00047960"/>
    </source>
</evidence>
<dbReference type="InterPro" id="IPR004045">
    <property type="entry name" value="Glutathione_S-Trfase_N"/>
</dbReference>
<evidence type="ECO:0000259" key="5">
    <source>
        <dbReference type="PROSITE" id="PS50405"/>
    </source>
</evidence>
<dbReference type="InterPro" id="IPR036249">
    <property type="entry name" value="Thioredoxin-like_sf"/>
</dbReference>
<organism evidence="6 7">
    <name type="scientific">Deinandra increscens subsp. villosa</name>
    <dbReference type="NCBI Taxonomy" id="3103831"/>
    <lineage>
        <taxon>Eukaryota</taxon>
        <taxon>Viridiplantae</taxon>
        <taxon>Streptophyta</taxon>
        <taxon>Embryophyta</taxon>
        <taxon>Tracheophyta</taxon>
        <taxon>Spermatophyta</taxon>
        <taxon>Magnoliopsida</taxon>
        <taxon>eudicotyledons</taxon>
        <taxon>Gunneridae</taxon>
        <taxon>Pentapetalae</taxon>
        <taxon>asterids</taxon>
        <taxon>campanulids</taxon>
        <taxon>Asterales</taxon>
        <taxon>Asteraceae</taxon>
        <taxon>Asteroideae</taxon>
        <taxon>Heliantheae alliance</taxon>
        <taxon>Madieae</taxon>
        <taxon>Madiinae</taxon>
        <taxon>Deinandra</taxon>
    </lineage>
</organism>
<dbReference type="SFLD" id="SFLDS00019">
    <property type="entry name" value="Glutathione_Transferase_(cytos"/>
    <property type="match status" value="1"/>
</dbReference>
<comment type="caution">
    <text evidence="6">The sequence shown here is derived from an EMBL/GenBank/DDBJ whole genome shotgun (WGS) entry which is preliminary data.</text>
</comment>
<dbReference type="InterPro" id="IPR040079">
    <property type="entry name" value="Glutathione_S-Trfase"/>
</dbReference>
<dbReference type="Gene3D" id="1.20.1050.10">
    <property type="match status" value="1"/>
</dbReference>
<dbReference type="PANTHER" id="PTHR11260:SF773">
    <property type="entry name" value="GLUTATHIONE S-TRANSFERASE U26"/>
    <property type="match status" value="1"/>
</dbReference>
<name>A0AAP0HB14_9ASTR</name>
<dbReference type="Pfam" id="PF13410">
    <property type="entry name" value="GST_C_2"/>
    <property type="match status" value="1"/>
</dbReference>
<protein>
    <recommendedName>
        <fullName evidence="3">Glutathione S-transferase</fullName>
        <ecNumber evidence="3">2.5.1.18</ecNumber>
    </recommendedName>
</protein>
<dbReference type="InterPro" id="IPR045074">
    <property type="entry name" value="GST_C_Tau"/>
</dbReference>
<feature type="domain" description="GST N-terminal" evidence="4">
    <location>
        <begin position="7"/>
        <end position="86"/>
    </location>
</feature>
<keyword evidence="3" id="KW-0963">Cytoplasm</keyword>
<comment type="catalytic activity">
    <reaction evidence="2 3">
        <text>RX + glutathione = an S-substituted glutathione + a halide anion + H(+)</text>
        <dbReference type="Rhea" id="RHEA:16437"/>
        <dbReference type="ChEBI" id="CHEBI:15378"/>
        <dbReference type="ChEBI" id="CHEBI:16042"/>
        <dbReference type="ChEBI" id="CHEBI:17792"/>
        <dbReference type="ChEBI" id="CHEBI:57925"/>
        <dbReference type="ChEBI" id="CHEBI:90779"/>
        <dbReference type="EC" id="2.5.1.18"/>
    </reaction>
</comment>
<dbReference type="PANTHER" id="PTHR11260">
    <property type="entry name" value="GLUTATHIONE S-TRANSFERASE, GST, SUPERFAMILY, GST DOMAIN CONTAINING"/>
    <property type="match status" value="1"/>
</dbReference>
<reference evidence="6 7" key="1">
    <citation type="submission" date="2024-04" db="EMBL/GenBank/DDBJ databases">
        <title>The reference genome of an endangered Asteraceae, Deinandra increscens subsp. villosa, native to the Central Coast of California.</title>
        <authorList>
            <person name="Guilliams M."/>
            <person name="Hasenstab-Lehman K."/>
            <person name="Meyer R."/>
            <person name="Mcevoy S."/>
        </authorList>
    </citation>
    <scope>NUCLEOTIDE SEQUENCE [LARGE SCALE GENOMIC DNA]</scope>
    <source>
        <tissue evidence="6">Leaf</tissue>
    </source>
</reference>
<evidence type="ECO:0000313" key="7">
    <source>
        <dbReference type="Proteomes" id="UP001408789"/>
    </source>
</evidence>
<dbReference type="Pfam" id="PF02798">
    <property type="entry name" value="GST_N"/>
    <property type="match status" value="1"/>
</dbReference>
<proteinExistence type="inferred from homology"/>
<dbReference type="GO" id="GO:0004364">
    <property type="term" value="F:glutathione transferase activity"/>
    <property type="evidence" value="ECO:0007669"/>
    <property type="project" value="UniProtKB-UniRule"/>
</dbReference>
<dbReference type="AlphaFoldDB" id="A0AAP0HB14"/>
<comment type="subcellular location">
    <subcellularLocation>
        <location evidence="3">Cytoplasm</location>
        <location evidence="3">Cytosol</location>
    </subcellularLocation>
</comment>
<dbReference type="EMBL" id="JBCNJP010000006">
    <property type="protein sequence ID" value="KAK9078132.1"/>
    <property type="molecule type" value="Genomic_DNA"/>
</dbReference>
<dbReference type="PROSITE" id="PS50405">
    <property type="entry name" value="GST_CTER"/>
    <property type="match status" value="1"/>
</dbReference>
<evidence type="ECO:0000256" key="1">
    <source>
        <dbReference type="ARBA" id="ARBA00022679"/>
    </source>
</evidence>
<keyword evidence="1 3" id="KW-0808">Transferase</keyword>
<dbReference type="InterPro" id="IPR036282">
    <property type="entry name" value="Glutathione-S-Trfase_C_sf"/>
</dbReference>
<dbReference type="SUPFAM" id="SSF52833">
    <property type="entry name" value="Thioredoxin-like"/>
    <property type="match status" value="1"/>
</dbReference>
<dbReference type="FunFam" id="1.20.1050.10:FF:000018">
    <property type="entry name" value="Glutathione S-transferase U20"/>
    <property type="match status" value="1"/>
</dbReference>
<accession>A0AAP0HB14</accession>
<dbReference type="SUPFAM" id="SSF47616">
    <property type="entry name" value="GST C-terminal domain-like"/>
    <property type="match status" value="1"/>
</dbReference>
<dbReference type="Proteomes" id="UP001408789">
    <property type="component" value="Unassembled WGS sequence"/>
</dbReference>
<dbReference type="SFLD" id="SFLDG00358">
    <property type="entry name" value="Main_(cytGST)"/>
    <property type="match status" value="1"/>
</dbReference>